<dbReference type="STRING" id="1295533.A0A1E3HXB8"/>
<dbReference type="InterPro" id="IPR016162">
    <property type="entry name" value="Ald_DH_N"/>
</dbReference>
<evidence type="ECO:0000256" key="3">
    <source>
        <dbReference type="ARBA" id="ARBA00023002"/>
    </source>
</evidence>
<dbReference type="FunFam" id="3.40.309.10:FF:000005">
    <property type="entry name" value="1-pyrroline-5-carboxylate dehydrogenase 1"/>
    <property type="match status" value="1"/>
</dbReference>
<dbReference type="FunFam" id="3.40.605.10:FF:000006">
    <property type="entry name" value="1-pyrroline-5-carboxylate dehydrogenase"/>
    <property type="match status" value="1"/>
</dbReference>
<dbReference type="GO" id="GO:0003842">
    <property type="term" value="F:L-glutamate gamma-semialdehyde dehydrogenase activity"/>
    <property type="evidence" value="ECO:0007669"/>
    <property type="project" value="UniProtKB-UniRule"/>
</dbReference>
<evidence type="ECO:0000256" key="8">
    <source>
        <dbReference type="RuleBase" id="RU366030"/>
    </source>
</evidence>
<evidence type="ECO:0000256" key="4">
    <source>
        <dbReference type="ARBA" id="ARBA00023027"/>
    </source>
</evidence>
<dbReference type="GO" id="GO:0005759">
    <property type="term" value="C:mitochondrial matrix"/>
    <property type="evidence" value="ECO:0007669"/>
    <property type="project" value="TreeGrafter"/>
</dbReference>
<evidence type="ECO:0000313" key="11">
    <source>
        <dbReference type="Proteomes" id="UP000094065"/>
    </source>
</evidence>
<evidence type="ECO:0000313" key="10">
    <source>
        <dbReference type="EMBL" id="ODN80983.1"/>
    </source>
</evidence>
<evidence type="ECO:0000256" key="7">
    <source>
        <dbReference type="RuleBase" id="RU366016"/>
    </source>
</evidence>
<dbReference type="InterPro" id="IPR016161">
    <property type="entry name" value="Ald_DH/histidinol_DH"/>
</dbReference>
<feature type="domain" description="Aldehyde dehydrogenase" evidence="9">
    <location>
        <begin position="62"/>
        <end position="513"/>
    </location>
</feature>
<keyword evidence="4 7" id="KW-0520">NAD</keyword>
<dbReference type="InterPro" id="IPR005931">
    <property type="entry name" value="P5CDH/ALDH4A1"/>
</dbReference>
<dbReference type="PANTHER" id="PTHR42862:SF1">
    <property type="entry name" value="DELTA-1-PYRROLINE-5-CARBOXYLATE DEHYDROGENASE 2, ISOFORM A-RELATED"/>
    <property type="match status" value="1"/>
</dbReference>
<sequence length="544" mass="60094">MSTTTFNIPKPYQEPACHYELGTPERALLQEALQEILNHGPYEVPCVVDGVEVKTGNIAQQVLPSDHKHVLSNYHQADAALVEKAIAGALKAKREWEDVPFGQKTSIWLKLATLVSGPWRYKLMAATMLGQGKNAWQAEIDVRQELADFFRFGPDIVKTQYESQPAINDRGHWNRIEWRALEGFVGAVSPFNFTALAGNLVGTPLLVGNVVVWKPSDYSMLASYMVHQLLLEAGVPPSAVQFVPGPPELVVSTMINNKNFAGLHFTGSSDIFKKLNQDIAANLFKYRGFPRIVGETGGKNYIILHKTADIKTTVPQVIRAAFEYAGQKCSALSRLYVSKSLWQAGFKEHLVSEVSKIKVGPETEWENFVNALIHKGSYEKVSSYVKKAKDAGGEVLVGGTGDDSKGYFYQPTVIETKDPKSVTMVEEIFGPVVTVYVYDDEKFEETLTLVDDTSDYGLTGAIFADDRKALVLAEEKLRYSAGNFYLNDKCTAAGVGSQPFGGARNSGTNDKVASPVCFSRFMSPRVIKENFIKSSEWSYPSNIV</sequence>
<dbReference type="InterPro" id="IPR016163">
    <property type="entry name" value="Ald_DH_C"/>
</dbReference>
<dbReference type="InterPro" id="IPR016160">
    <property type="entry name" value="Ald_DH_CS_CYS"/>
</dbReference>
<accession>A0A1E3HXB8</accession>
<keyword evidence="5 7" id="KW-0642">Proline metabolism</keyword>
<dbReference type="EMBL" id="AWGJ01000004">
    <property type="protein sequence ID" value="ODN80983.1"/>
    <property type="molecule type" value="Genomic_DNA"/>
</dbReference>
<protein>
    <recommendedName>
        <fullName evidence="7 8">Multifunctional fusion protein</fullName>
    </recommendedName>
    <domain>
        <recommendedName>
            <fullName evidence="8">Delta-1-pyrroline-5-carboxylate dehydrogenase</fullName>
            <shortName evidence="8">P5C dehydrogenase</shortName>
        </recommendedName>
        <alternativeName>
            <fullName evidence="7">L-glutamate gamma-semialdehyde dehydrogenase</fullName>
        </alternativeName>
    </domain>
    <domain>
        <recommendedName>
            <fullName evidence="7">L-glutamate gamma-semialdehyde dehydrogenase</fullName>
            <ecNumber evidence="7">1.2.1.88</ecNumber>
        </recommendedName>
    </domain>
</protein>
<dbReference type="Proteomes" id="UP000094065">
    <property type="component" value="Unassembled WGS sequence"/>
</dbReference>
<proteinExistence type="inferred from homology"/>
<name>A0A1E3HXB8_9TREE</name>
<dbReference type="OrthoDB" id="5322683at2759"/>
<reference evidence="10 11" key="1">
    <citation type="submission" date="2016-06" db="EMBL/GenBank/DDBJ databases">
        <title>Evolution of pathogenesis and genome organization in the Tremellales.</title>
        <authorList>
            <person name="Cuomo C."/>
            <person name="Litvintseva A."/>
            <person name="Heitman J."/>
            <person name="Chen Y."/>
            <person name="Sun S."/>
            <person name="Springer D."/>
            <person name="Dromer F."/>
            <person name="Young S."/>
            <person name="Zeng Q."/>
            <person name="Chapman S."/>
            <person name="Gujja S."/>
            <person name="Saif S."/>
            <person name="Birren B."/>
        </authorList>
    </citation>
    <scope>NUCLEOTIDE SEQUENCE [LARGE SCALE GENOMIC DNA]</scope>
    <source>
        <strain evidence="10 11">CBS 6039</strain>
    </source>
</reference>
<gene>
    <name evidence="10" type="ORF">L202_03092</name>
</gene>
<evidence type="ECO:0000256" key="6">
    <source>
        <dbReference type="ARBA" id="ARBA00048142"/>
    </source>
</evidence>
<dbReference type="PROSITE" id="PS00070">
    <property type="entry name" value="ALDEHYDE_DEHYDR_CYS"/>
    <property type="match status" value="1"/>
</dbReference>
<dbReference type="InterPro" id="IPR050485">
    <property type="entry name" value="Proline_metab_enzyme"/>
</dbReference>
<comment type="caution">
    <text evidence="10">The sequence shown here is derived from an EMBL/GenBank/DDBJ whole genome shotgun (WGS) entry which is preliminary data.</text>
</comment>
<evidence type="ECO:0000259" key="9">
    <source>
        <dbReference type="Pfam" id="PF00171"/>
    </source>
</evidence>
<evidence type="ECO:0000256" key="2">
    <source>
        <dbReference type="ARBA" id="ARBA00009986"/>
    </source>
</evidence>
<dbReference type="GeneID" id="30154401"/>
<dbReference type="AlphaFoldDB" id="A0A1E3HXB8"/>
<dbReference type="SUPFAM" id="SSF53720">
    <property type="entry name" value="ALDH-like"/>
    <property type="match status" value="1"/>
</dbReference>
<comment type="pathway">
    <text evidence="1 7">Amino-acid degradation; L-proline degradation into L-glutamate; L-glutamate from L-proline: step 2/2.</text>
</comment>
<dbReference type="NCBIfam" id="TIGR01236">
    <property type="entry name" value="D1pyr5carbox1"/>
    <property type="match status" value="1"/>
</dbReference>
<dbReference type="EC" id="1.2.1.88" evidence="7"/>
<dbReference type="GO" id="GO:0010133">
    <property type="term" value="P:L-proline catabolic process to L-glutamate"/>
    <property type="evidence" value="ECO:0007669"/>
    <property type="project" value="UniProtKB-UniRule"/>
</dbReference>
<organism evidence="10 11">
    <name type="scientific">Cryptococcus amylolentus CBS 6039</name>
    <dbReference type="NCBI Taxonomy" id="1295533"/>
    <lineage>
        <taxon>Eukaryota</taxon>
        <taxon>Fungi</taxon>
        <taxon>Dikarya</taxon>
        <taxon>Basidiomycota</taxon>
        <taxon>Agaricomycotina</taxon>
        <taxon>Tremellomycetes</taxon>
        <taxon>Tremellales</taxon>
        <taxon>Cryptococcaceae</taxon>
        <taxon>Cryptococcus</taxon>
    </lineage>
</organism>
<comment type="similarity">
    <text evidence="2 7">Belongs to the aldehyde dehydrogenase family.</text>
</comment>
<comment type="catalytic activity">
    <reaction evidence="6 7">
        <text>L-glutamate 5-semialdehyde + NAD(+) + H2O = L-glutamate + NADH + 2 H(+)</text>
        <dbReference type="Rhea" id="RHEA:30235"/>
        <dbReference type="ChEBI" id="CHEBI:15377"/>
        <dbReference type="ChEBI" id="CHEBI:15378"/>
        <dbReference type="ChEBI" id="CHEBI:29985"/>
        <dbReference type="ChEBI" id="CHEBI:57540"/>
        <dbReference type="ChEBI" id="CHEBI:57945"/>
        <dbReference type="ChEBI" id="CHEBI:58066"/>
        <dbReference type="EC" id="1.2.1.88"/>
    </reaction>
</comment>
<dbReference type="InterPro" id="IPR015590">
    <property type="entry name" value="Aldehyde_DH_dom"/>
</dbReference>
<dbReference type="Gene3D" id="3.40.605.10">
    <property type="entry name" value="Aldehyde Dehydrogenase, Chain A, domain 1"/>
    <property type="match status" value="1"/>
</dbReference>
<evidence type="ECO:0000256" key="1">
    <source>
        <dbReference type="ARBA" id="ARBA00004786"/>
    </source>
</evidence>
<evidence type="ECO:0000256" key="5">
    <source>
        <dbReference type="ARBA" id="ARBA00023062"/>
    </source>
</evidence>
<dbReference type="PANTHER" id="PTHR42862">
    <property type="entry name" value="DELTA-1-PYRROLINE-5-CARBOXYLATE DEHYDROGENASE 1, ISOFORM A-RELATED"/>
    <property type="match status" value="1"/>
</dbReference>
<dbReference type="Pfam" id="PF00171">
    <property type="entry name" value="Aldedh"/>
    <property type="match status" value="1"/>
</dbReference>
<keyword evidence="3 7" id="KW-0560">Oxidoreductase</keyword>
<keyword evidence="11" id="KW-1185">Reference proteome</keyword>
<dbReference type="RefSeq" id="XP_018995549.1">
    <property type="nucleotide sequence ID" value="XM_019136880.1"/>
</dbReference>
<dbReference type="UniPathway" id="UPA00261">
    <property type="reaction ID" value="UER00374"/>
</dbReference>
<dbReference type="Gene3D" id="3.40.309.10">
    <property type="entry name" value="Aldehyde Dehydrogenase, Chain A, domain 2"/>
    <property type="match status" value="1"/>
</dbReference>